<gene>
    <name evidence="1" type="primary">MSH3</name>
    <name evidence="1" type="ORF">QFC19_000365</name>
</gene>
<comment type="caution">
    <text evidence="1">The sequence shown here is derived from an EMBL/GenBank/DDBJ whole genome shotgun (WGS) entry which is preliminary data.</text>
</comment>
<name>A0ACC2WQL3_9TREE</name>
<accession>A0ACC2WQL3</accession>
<evidence type="ECO:0000313" key="2">
    <source>
        <dbReference type="Proteomes" id="UP001241377"/>
    </source>
</evidence>
<organism evidence="1 2">
    <name type="scientific">Naganishia cerealis</name>
    <dbReference type="NCBI Taxonomy" id="610337"/>
    <lineage>
        <taxon>Eukaryota</taxon>
        <taxon>Fungi</taxon>
        <taxon>Dikarya</taxon>
        <taxon>Basidiomycota</taxon>
        <taxon>Agaricomycotina</taxon>
        <taxon>Tremellomycetes</taxon>
        <taxon>Filobasidiales</taxon>
        <taxon>Filobasidiaceae</taxon>
        <taxon>Naganishia</taxon>
    </lineage>
</organism>
<sequence>MKRGIDIVQALKNSKRSKSLDDSVESKLSKASPDLSQYAAVQISKEDVTVNPEVKSTIDNHKKEPPSIASSIKKSPKTVIGKHANSTKKPKKRTPLDQQFIDLKNEYPDCVLAIQVGYKYKFFGVDAVPVSRILNIMFIPGNLTERDDTHDKFAYCSVPDNRLHIHLQRLLTNGLKVAVVSQTESAVLREAESSKGLFLREVTAIYTKATYIEEGSGDFISCITWNGTSAGAVTVQPCTGEIIVEDFSEKEPEALSELQTYLHHLRPSEIIVTDNEATKENDKLSRLLKSFGGARISYKPFDEVSPIEELLPASIANYYVTNHSTTTTQCISQLITYLKDFSLDQIFTVPSNVSKFSTKMYMNLPGNTLKALEIFQNSSGTEKGTLFWHLDHTHTKMGRRMLQKWVSKPLIDNASIQERLDAIESLMNYNYAVEVFEGIIKKIGRDESDWEKSMIKIHYTANGSQNRVTRKEVVQLLLQFRSVIDTVYKFKSSFKDSSISKLLQSMFLELAELASTPIVNDLLSRVKIEAVYREEVEDQKKEFFDLDSHPHEGIKSELNAISELEQALQDELVEIKKIIKKPVDYMTVSREPYLIALRGDSGPQDWLKISATKTVTRYRPPKVSKLYKELLYHQEKLIQQCDEAFATFLKDIDSHYTYFSRLIKIVAEIDCLLSLKATSSSNSGYSKPILSDKQMIKAKRSRNPVIENLTSTLQYVANDIEISYDENRVLIITGPNMGGKSSYVKQVALIALMTQIGCYLPCESAIVGIFDTILVRMGAEDNILKGESTFMVEMLECSTIIKSLTNKSLVILDEIGRGTGTEDGIAIAYSIISYLIEEPRLPLTLFITHYPSLKVLEDTHPKNVANYHMGFMEVAKADQEWPDVTFLYTLKRGVVSNLYGLNVARLAGIPSEIITKAFKVAEALKQDIEDSELSSMGQILKSEQSSASKLVEIDRIVSYI</sequence>
<protein>
    <submittedName>
        <fullName evidence="1">Mismatch repair protein msh3</fullName>
    </submittedName>
</protein>
<dbReference type="Proteomes" id="UP001241377">
    <property type="component" value="Unassembled WGS sequence"/>
</dbReference>
<keyword evidence="2" id="KW-1185">Reference proteome</keyword>
<evidence type="ECO:0000313" key="1">
    <source>
        <dbReference type="EMBL" id="KAJ9113445.1"/>
    </source>
</evidence>
<reference evidence="1" key="1">
    <citation type="submission" date="2023-04" db="EMBL/GenBank/DDBJ databases">
        <title>Draft Genome sequencing of Naganishia species isolated from polar environments using Oxford Nanopore Technology.</title>
        <authorList>
            <person name="Leo P."/>
            <person name="Venkateswaran K."/>
        </authorList>
    </citation>
    <scope>NUCLEOTIDE SEQUENCE</scope>
    <source>
        <strain evidence="1">MNA-CCFEE 5261</strain>
    </source>
</reference>
<proteinExistence type="predicted"/>
<dbReference type="EMBL" id="JASBWR010000002">
    <property type="protein sequence ID" value="KAJ9113445.1"/>
    <property type="molecule type" value="Genomic_DNA"/>
</dbReference>